<dbReference type="Proteomes" id="UP000015105">
    <property type="component" value="Chromosome 4D"/>
</dbReference>
<dbReference type="EnsemblPlants" id="AET4Gv20285800.12">
    <property type="protein sequence ID" value="AET4Gv20285800.12"/>
    <property type="gene ID" value="AET4Gv20285800"/>
</dbReference>
<reference evidence="2" key="1">
    <citation type="journal article" date="2014" name="Science">
        <title>Ancient hybridizations among the ancestral genomes of bread wheat.</title>
        <authorList>
            <consortium name="International Wheat Genome Sequencing Consortium,"/>
            <person name="Marcussen T."/>
            <person name="Sandve S.R."/>
            <person name="Heier L."/>
            <person name="Spannagl M."/>
            <person name="Pfeifer M."/>
            <person name="Jakobsen K.S."/>
            <person name="Wulff B.B."/>
            <person name="Steuernagel B."/>
            <person name="Mayer K.F."/>
            <person name="Olsen O.A."/>
        </authorList>
    </citation>
    <scope>NUCLEOTIDE SEQUENCE [LARGE SCALE GENOMIC DNA]</scope>
    <source>
        <strain evidence="2">cv. AL8/78</strain>
    </source>
</reference>
<reference evidence="2" key="2">
    <citation type="journal article" date="2017" name="Nat. Plants">
        <title>The Aegilops tauschii genome reveals multiple impacts of transposons.</title>
        <authorList>
            <person name="Zhao G."/>
            <person name="Zou C."/>
            <person name="Li K."/>
            <person name="Wang K."/>
            <person name="Li T."/>
            <person name="Gao L."/>
            <person name="Zhang X."/>
            <person name="Wang H."/>
            <person name="Yang Z."/>
            <person name="Liu X."/>
            <person name="Jiang W."/>
            <person name="Mao L."/>
            <person name="Kong X."/>
            <person name="Jiao Y."/>
            <person name="Jia J."/>
        </authorList>
    </citation>
    <scope>NUCLEOTIDE SEQUENCE [LARGE SCALE GENOMIC DNA]</scope>
    <source>
        <strain evidence="2">cv. AL8/78</strain>
    </source>
</reference>
<protein>
    <submittedName>
        <fullName evidence="1">Uncharacterized protein</fullName>
    </submittedName>
</protein>
<reference evidence="1" key="5">
    <citation type="journal article" date="2021" name="G3 (Bethesda)">
        <title>Aegilops tauschii genome assembly Aet v5.0 features greater sequence contiguity and improved annotation.</title>
        <authorList>
            <person name="Wang L."/>
            <person name="Zhu T."/>
            <person name="Rodriguez J.C."/>
            <person name="Deal K.R."/>
            <person name="Dubcovsky J."/>
            <person name="McGuire P.E."/>
            <person name="Lux T."/>
            <person name="Spannagl M."/>
            <person name="Mayer K.F.X."/>
            <person name="Baldrich P."/>
            <person name="Meyers B.C."/>
            <person name="Huo N."/>
            <person name="Gu Y.Q."/>
            <person name="Zhou H."/>
            <person name="Devos K.M."/>
            <person name="Bennetzen J.L."/>
            <person name="Unver T."/>
            <person name="Budak H."/>
            <person name="Gulick P.J."/>
            <person name="Galiba G."/>
            <person name="Kalapos B."/>
            <person name="Nelson D.R."/>
            <person name="Li P."/>
            <person name="You F.M."/>
            <person name="Luo M.C."/>
            <person name="Dvorak J."/>
        </authorList>
    </citation>
    <scope>NUCLEOTIDE SEQUENCE [LARGE SCALE GENOMIC DNA]</scope>
    <source>
        <strain evidence="1">cv. AL8/78</strain>
    </source>
</reference>
<reference evidence="1" key="3">
    <citation type="journal article" date="2017" name="Nature">
        <title>Genome sequence of the progenitor of the wheat D genome Aegilops tauschii.</title>
        <authorList>
            <person name="Luo M.C."/>
            <person name="Gu Y.Q."/>
            <person name="Puiu D."/>
            <person name="Wang H."/>
            <person name="Twardziok S.O."/>
            <person name="Deal K.R."/>
            <person name="Huo N."/>
            <person name="Zhu T."/>
            <person name="Wang L."/>
            <person name="Wang Y."/>
            <person name="McGuire P.E."/>
            <person name="Liu S."/>
            <person name="Long H."/>
            <person name="Ramasamy R.K."/>
            <person name="Rodriguez J.C."/>
            <person name="Van S.L."/>
            <person name="Yuan L."/>
            <person name="Wang Z."/>
            <person name="Xia Z."/>
            <person name="Xiao L."/>
            <person name="Anderson O.D."/>
            <person name="Ouyang S."/>
            <person name="Liang Y."/>
            <person name="Zimin A.V."/>
            <person name="Pertea G."/>
            <person name="Qi P."/>
            <person name="Bennetzen J.L."/>
            <person name="Dai X."/>
            <person name="Dawson M.W."/>
            <person name="Muller H.G."/>
            <person name="Kugler K."/>
            <person name="Rivarola-Duarte L."/>
            <person name="Spannagl M."/>
            <person name="Mayer K.F.X."/>
            <person name="Lu F.H."/>
            <person name="Bevan M.W."/>
            <person name="Leroy P."/>
            <person name="Li P."/>
            <person name="You F.M."/>
            <person name="Sun Q."/>
            <person name="Liu Z."/>
            <person name="Lyons E."/>
            <person name="Wicker T."/>
            <person name="Salzberg S.L."/>
            <person name="Devos K.M."/>
            <person name="Dvorak J."/>
        </authorList>
    </citation>
    <scope>NUCLEOTIDE SEQUENCE [LARGE SCALE GENOMIC DNA]</scope>
    <source>
        <strain evidence="1">cv. AL8/78</strain>
    </source>
</reference>
<evidence type="ECO:0000313" key="1">
    <source>
        <dbReference type="EnsemblPlants" id="AET4Gv20285800.4"/>
    </source>
</evidence>
<dbReference type="AlphaFoldDB" id="A0A453HST5"/>
<accession>A0A453HST5</accession>
<dbReference type="EnsemblPlants" id="AET4Gv20285800.4">
    <property type="protein sequence ID" value="AET4Gv20285800.4"/>
    <property type="gene ID" value="AET4Gv20285800"/>
</dbReference>
<keyword evidence="2" id="KW-1185">Reference proteome</keyword>
<reference evidence="1" key="4">
    <citation type="submission" date="2019-03" db="UniProtKB">
        <authorList>
            <consortium name="EnsemblPlants"/>
        </authorList>
    </citation>
    <scope>IDENTIFICATION</scope>
</reference>
<dbReference type="Gramene" id="AET4Gv20285800.4">
    <property type="protein sequence ID" value="AET4Gv20285800.4"/>
    <property type="gene ID" value="AET4Gv20285800"/>
</dbReference>
<organism evidence="1 2">
    <name type="scientific">Aegilops tauschii subsp. strangulata</name>
    <name type="common">Goatgrass</name>
    <dbReference type="NCBI Taxonomy" id="200361"/>
    <lineage>
        <taxon>Eukaryota</taxon>
        <taxon>Viridiplantae</taxon>
        <taxon>Streptophyta</taxon>
        <taxon>Embryophyta</taxon>
        <taxon>Tracheophyta</taxon>
        <taxon>Spermatophyta</taxon>
        <taxon>Magnoliopsida</taxon>
        <taxon>Liliopsida</taxon>
        <taxon>Poales</taxon>
        <taxon>Poaceae</taxon>
        <taxon>BOP clade</taxon>
        <taxon>Pooideae</taxon>
        <taxon>Triticodae</taxon>
        <taxon>Triticeae</taxon>
        <taxon>Triticinae</taxon>
        <taxon>Aegilops</taxon>
    </lineage>
</organism>
<proteinExistence type="predicted"/>
<dbReference type="Gramene" id="AET4Gv20285800.12">
    <property type="protein sequence ID" value="AET4Gv20285800.12"/>
    <property type="gene ID" value="AET4Gv20285800"/>
</dbReference>
<evidence type="ECO:0000313" key="2">
    <source>
        <dbReference type="Proteomes" id="UP000015105"/>
    </source>
</evidence>
<sequence length="93" mass="10395">MQPGILHRLGSQESSFVLVSSDQVALPVSGSMAMPRRLDQLLLRLMASCFLLQALSVHAITRHYKFNVRILTKAAYAFIRKTHIHTFGGEIDS</sequence>
<name>A0A453HST5_AEGTS</name>